<gene>
    <name evidence="1" type="ORF">GLUCOINTEAF2_0202638</name>
</gene>
<accession>A0A0N1N4I8</accession>
<name>A0A0N1N4I8_9PROT</name>
<dbReference type="AlphaFoldDB" id="A0A0N1N4I8"/>
<reference evidence="1 2" key="1">
    <citation type="submission" date="2015-07" db="EMBL/GenBank/DDBJ databases">
        <title>Draft Genome Sequence of Komagataeibacter intermedius Strain AF2, Isolated from Kombucha Tea.</title>
        <authorList>
            <person name="Santos R.A."/>
            <person name="Berretta A.A."/>
            <person name="Barud H.S."/>
            <person name="Ribeiro S.J."/>
            <person name="Gonzalez-Garcia L.N."/>
            <person name="Zucchi T.D."/>
            <person name="Goldman G.H."/>
            <person name="Riano-Pachon D.M."/>
        </authorList>
    </citation>
    <scope>NUCLEOTIDE SEQUENCE [LARGE SCALE GENOMIC DNA]</scope>
    <source>
        <strain evidence="1 2">AF2</strain>
    </source>
</reference>
<dbReference type="RefSeq" id="WP_039735410.1">
    <property type="nucleotide sequence ID" value="NZ_JUFX02000196.1"/>
</dbReference>
<dbReference type="InterPro" id="IPR010272">
    <property type="entry name" value="T6SS_TssF"/>
</dbReference>
<dbReference type="PANTHER" id="PTHR35370">
    <property type="entry name" value="CYTOPLASMIC PROTEIN-RELATED-RELATED"/>
    <property type="match status" value="1"/>
</dbReference>
<dbReference type="PIRSF" id="PIRSF028304">
    <property type="entry name" value="UCP028304"/>
    <property type="match status" value="1"/>
</dbReference>
<dbReference type="PANTHER" id="PTHR35370:SF1">
    <property type="entry name" value="TYPE VI SECRETION SYSTEM COMPONENT TSSF1"/>
    <property type="match status" value="1"/>
</dbReference>
<comment type="caution">
    <text evidence="1">The sequence shown here is derived from an EMBL/GenBank/DDBJ whole genome shotgun (WGS) entry which is preliminary data.</text>
</comment>
<protein>
    <submittedName>
        <fullName evidence="1">Type VI secretion system protein ImpG</fullName>
    </submittedName>
</protein>
<dbReference type="NCBIfam" id="TIGR03359">
    <property type="entry name" value="VI_chp_6"/>
    <property type="match status" value="1"/>
</dbReference>
<proteinExistence type="predicted"/>
<sequence length="610" mass="66715">MADSLLPYFNQELTAIRQLAADFARTHPKVAGRLRLSPDTVDDPHVARLLDGVAFLSARVHARLDDEFPELTDTLLDILYPHYISPFPSCAIVQFAPRPETTTPVAIAPGFELETEAVRGQSCRYRTAAPLTLWPVRIESARLSGQPFTAPANPRVNGAVSVLRLVVSTLGDDISFSTLGMDRLRLFLRGEGASALALHELLAGHTLGAALATSPDDGAPVCLGPDVVQHVGYADDEALLPWSGRGFSGFRLLSEYFAFSQKFLFVDLCGLGARTMVLDDGRLEIFLYLDRTSPELERMVDAGMFALGCAPVVNLFHQRCEPMALDHATTEYRILPDARRARVTEVWEVTNVTELRPDGTPRPYRPFYRLADPHAPRAGDAADTASYRVTRREAGDMMDGSDSFVTIFDPAFDPTRPADSVLSIQALCFNRDLPAELPFGGGHPHFRQLQPHGCVQDVRCIVPPTPTLRPERRAQGAWRLISHLSLGHLSLVGAGEGAASLREMLRLYDLLDTAETRAAIDAIVGVRATPGVARVQGGRPGAFCRGLDVELEFDGRAFHGGRLYLLGTVVARFLALHANINSFVRTTLRLRGKTEPEARFAPMAGARALL</sequence>
<organism evidence="1 2">
    <name type="scientific">Komagataeibacter intermedius AF2</name>
    <dbReference type="NCBI Taxonomy" id="1458464"/>
    <lineage>
        <taxon>Bacteria</taxon>
        <taxon>Pseudomonadati</taxon>
        <taxon>Pseudomonadota</taxon>
        <taxon>Alphaproteobacteria</taxon>
        <taxon>Acetobacterales</taxon>
        <taxon>Acetobacteraceae</taxon>
        <taxon>Komagataeibacter</taxon>
    </lineage>
</organism>
<evidence type="ECO:0000313" key="1">
    <source>
        <dbReference type="EMBL" id="KPH86587.1"/>
    </source>
</evidence>
<dbReference type="OrthoDB" id="9763676at2"/>
<dbReference type="Pfam" id="PF05947">
    <property type="entry name" value="T6SS_TssF"/>
    <property type="match status" value="1"/>
</dbReference>
<dbReference type="Proteomes" id="UP000031553">
    <property type="component" value="Unassembled WGS sequence"/>
</dbReference>
<evidence type="ECO:0000313" key="2">
    <source>
        <dbReference type="Proteomes" id="UP000031553"/>
    </source>
</evidence>
<dbReference type="EMBL" id="JUFX02000196">
    <property type="protein sequence ID" value="KPH86587.1"/>
    <property type="molecule type" value="Genomic_DNA"/>
</dbReference>